<dbReference type="Pfam" id="PF00111">
    <property type="entry name" value="Fer2"/>
    <property type="match status" value="1"/>
</dbReference>
<evidence type="ECO:0000313" key="8">
    <source>
        <dbReference type="Proteomes" id="UP000253941"/>
    </source>
</evidence>
<dbReference type="GO" id="GO:0051537">
    <property type="term" value="F:2 iron, 2 sulfur cluster binding"/>
    <property type="evidence" value="ECO:0007669"/>
    <property type="project" value="UniProtKB-KW"/>
</dbReference>
<reference evidence="7 8" key="1">
    <citation type="submission" date="2018-07" db="EMBL/GenBank/DDBJ databases">
        <title>Venubactetium sediminum gen. nov., sp. nov., isolated from a marine solar saltern.</title>
        <authorList>
            <person name="Wang S."/>
        </authorList>
    </citation>
    <scope>NUCLEOTIDE SEQUENCE [LARGE SCALE GENOMIC DNA]</scope>
    <source>
        <strain evidence="7 8">WD2A32</strain>
    </source>
</reference>
<evidence type="ECO:0000256" key="3">
    <source>
        <dbReference type="ARBA" id="ARBA00023002"/>
    </source>
</evidence>
<dbReference type="Proteomes" id="UP000253941">
    <property type="component" value="Unassembled WGS sequence"/>
</dbReference>
<proteinExistence type="predicted"/>
<keyword evidence="1" id="KW-0001">2Fe-2S</keyword>
<keyword evidence="4" id="KW-0408">Iron</keyword>
<dbReference type="SUPFAM" id="SSF47741">
    <property type="entry name" value="CO dehydrogenase ISP C-domain like"/>
    <property type="match status" value="1"/>
</dbReference>
<dbReference type="InterPro" id="IPR002888">
    <property type="entry name" value="2Fe-2S-bd"/>
</dbReference>
<evidence type="ECO:0000313" key="7">
    <source>
        <dbReference type="EMBL" id="RDD62201.1"/>
    </source>
</evidence>
<name>A0A369TA41_9PROT</name>
<organism evidence="7 8">
    <name type="scientific">Ferruginivarius sediminum</name>
    <dbReference type="NCBI Taxonomy" id="2661937"/>
    <lineage>
        <taxon>Bacteria</taxon>
        <taxon>Pseudomonadati</taxon>
        <taxon>Pseudomonadota</taxon>
        <taxon>Alphaproteobacteria</taxon>
        <taxon>Rhodospirillales</taxon>
        <taxon>Rhodospirillaceae</taxon>
        <taxon>Ferruginivarius</taxon>
    </lineage>
</organism>
<keyword evidence="3" id="KW-0560">Oxidoreductase</keyword>
<dbReference type="InterPro" id="IPR051452">
    <property type="entry name" value="Diverse_Oxidoreductases"/>
</dbReference>
<dbReference type="InterPro" id="IPR001041">
    <property type="entry name" value="2Fe-2S_ferredoxin-type"/>
</dbReference>
<evidence type="ECO:0000256" key="1">
    <source>
        <dbReference type="ARBA" id="ARBA00022714"/>
    </source>
</evidence>
<dbReference type="AlphaFoldDB" id="A0A369TA41"/>
<dbReference type="Gene3D" id="3.10.20.30">
    <property type="match status" value="1"/>
</dbReference>
<dbReference type="CDD" id="cd00207">
    <property type="entry name" value="fer2"/>
    <property type="match status" value="1"/>
</dbReference>
<dbReference type="Pfam" id="PF01799">
    <property type="entry name" value="Fer2_2"/>
    <property type="match status" value="1"/>
</dbReference>
<dbReference type="GO" id="GO:0046872">
    <property type="term" value="F:metal ion binding"/>
    <property type="evidence" value="ECO:0007669"/>
    <property type="project" value="UniProtKB-KW"/>
</dbReference>
<sequence>MRHKPAIAPNIPSVSADPTVEVTMTVNGQTVTRHVSPRMLLTDFIRHELGLTGTHVGCEHGVCGACTVLIDGRAARACLTFAVQADGAELRTIESEASEDGTLSELQKAFAECHGLQCGYCTPGFIMNIRAHLESGEKLDLSDEGIRDMISGNLCRCTGYKNIVAAVRKSAQHFNRK</sequence>
<feature type="domain" description="2Fe-2S ferredoxin-type" evidence="6">
    <location>
        <begin position="20"/>
        <end position="96"/>
    </location>
</feature>
<dbReference type="InterPro" id="IPR036884">
    <property type="entry name" value="2Fe-2S-bd_dom_sf"/>
</dbReference>
<dbReference type="PROSITE" id="PS51085">
    <property type="entry name" value="2FE2S_FER_2"/>
    <property type="match status" value="1"/>
</dbReference>
<gene>
    <name evidence="7" type="ORF">DRB17_08160</name>
</gene>
<dbReference type="GO" id="GO:0016491">
    <property type="term" value="F:oxidoreductase activity"/>
    <property type="evidence" value="ECO:0007669"/>
    <property type="project" value="UniProtKB-KW"/>
</dbReference>
<keyword evidence="2" id="KW-0479">Metal-binding</keyword>
<dbReference type="Gene3D" id="1.10.150.120">
    <property type="entry name" value="[2Fe-2S]-binding domain"/>
    <property type="match status" value="1"/>
</dbReference>
<keyword evidence="5" id="KW-0411">Iron-sulfur</keyword>
<evidence type="ECO:0000256" key="5">
    <source>
        <dbReference type="ARBA" id="ARBA00023014"/>
    </source>
</evidence>
<dbReference type="SUPFAM" id="SSF54292">
    <property type="entry name" value="2Fe-2S ferredoxin-like"/>
    <property type="match status" value="1"/>
</dbReference>
<dbReference type="FunFam" id="3.10.20.30:FF:000020">
    <property type="entry name" value="Xanthine dehydrogenase iron-sulfur subunit"/>
    <property type="match status" value="1"/>
</dbReference>
<dbReference type="EMBL" id="QPMH01000006">
    <property type="protein sequence ID" value="RDD62201.1"/>
    <property type="molecule type" value="Genomic_DNA"/>
</dbReference>
<accession>A0A369TA41</accession>
<dbReference type="InterPro" id="IPR036010">
    <property type="entry name" value="2Fe-2S_ferredoxin-like_sf"/>
</dbReference>
<comment type="caution">
    <text evidence="7">The sequence shown here is derived from an EMBL/GenBank/DDBJ whole genome shotgun (WGS) entry which is preliminary data.</text>
</comment>
<dbReference type="PANTHER" id="PTHR44379">
    <property type="entry name" value="OXIDOREDUCTASE WITH IRON-SULFUR SUBUNIT"/>
    <property type="match status" value="1"/>
</dbReference>
<evidence type="ECO:0000259" key="6">
    <source>
        <dbReference type="PROSITE" id="PS51085"/>
    </source>
</evidence>
<dbReference type="PROSITE" id="PS00197">
    <property type="entry name" value="2FE2S_FER_1"/>
    <property type="match status" value="1"/>
</dbReference>
<dbReference type="PANTHER" id="PTHR44379:SF5">
    <property type="entry name" value="OXIDOREDUCTASE WITH IRON-SULFUR SUBUNIT"/>
    <property type="match status" value="1"/>
</dbReference>
<dbReference type="InterPro" id="IPR006058">
    <property type="entry name" value="2Fe2S_fd_BS"/>
</dbReference>
<evidence type="ECO:0000256" key="2">
    <source>
        <dbReference type="ARBA" id="ARBA00022723"/>
    </source>
</evidence>
<dbReference type="RefSeq" id="WP_114581715.1">
    <property type="nucleotide sequence ID" value="NZ_QPMH01000006.1"/>
</dbReference>
<dbReference type="InterPro" id="IPR012675">
    <property type="entry name" value="Beta-grasp_dom_sf"/>
</dbReference>
<protein>
    <submittedName>
        <fullName evidence="7">(2Fe-2S)-binding protein</fullName>
    </submittedName>
</protein>
<evidence type="ECO:0000256" key="4">
    <source>
        <dbReference type="ARBA" id="ARBA00023004"/>
    </source>
</evidence>
<keyword evidence="8" id="KW-1185">Reference proteome</keyword>